<sequence>MKTQQYNPSPLEVQFAEALENLRSQIEPHLGGNKIVEIVNKLQADNPIMVFHLQDADGDPHEMVIKLIQRPDKFD</sequence>
<name>A0ABT8F1N1_9BACT</name>
<reference evidence="1" key="1">
    <citation type="submission" date="2023-06" db="EMBL/GenBank/DDBJ databases">
        <title>Cytophagales bacterium Strain LB-30, isolated from soil.</title>
        <authorList>
            <person name="Liu B."/>
        </authorList>
    </citation>
    <scope>NUCLEOTIDE SEQUENCE</scope>
    <source>
        <strain evidence="1">LB-30</strain>
    </source>
</reference>
<dbReference type="RefSeq" id="WP_320002730.1">
    <property type="nucleotide sequence ID" value="NZ_JAUHJS010000001.1"/>
</dbReference>
<gene>
    <name evidence="1" type="ORF">QWY31_01760</name>
</gene>
<evidence type="ECO:0000313" key="1">
    <source>
        <dbReference type="EMBL" id="MDN4164204.1"/>
    </source>
</evidence>
<dbReference type="Proteomes" id="UP001168552">
    <property type="component" value="Unassembled WGS sequence"/>
</dbReference>
<protein>
    <submittedName>
        <fullName evidence="1">Uncharacterized protein</fullName>
    </submittedName>
</protein>
<proteinExistence type="predicted"/>
<keyword evidence="2" id="KW-1185">Reference proteome</keyword>
<accession>A0ABT8F1N1</accession>
<organism evidence="1 2">
    <name type="scientific">Shiella aurantiaca</name>
    <dbReference type="NCBI Taxonomy" id="3058365"/>
    <lineage>
        <taxon>Bacteria</taxon>
        <taxon>Pseudomonadati</taxon>
        <taxon>Bacteroidota</taxon>
        <taxon>Cytophagia</taxon>
        <taxon>Cytophagales</taxon>
        <taxon>Shiellaceae</taxon>
        <taxon>Shiella</taxon>
    </lineage>
</organism>
<comment type="caution">
    <text evidence="1">The sequence shown here is derived from an EMBL/GenBank/DDBJ whole genome shotgun (WGS) entry which is preliminary data.</text>
</comment>
<evidence type="ECO:0000313" key="2">
    <source>
        <dbReference type="Proteomes" id="UP001168552"/>
    </source>
</evidence>
<dbReference type="EMBL" id="JAUHJS010000001">
    <property type="protein sequence ID" value="MDN4164204.1"/>
    <property type="molecule type" value="Genomic_DNA"/>
</dbReference>